<dbReference type="OrthoDB" id="9801128at2"/>
<dbReference type="GO" id="GO:0008855">
    <property type="term" value="F:exodeoxyribonuclease VII activity"/>
    <property type="evidence" value="ECO:0007669"/>
    <property type="project" value="UniProtKB-UniRule"/>
</dbReference>
<evidence type="ECO:0000256" key="1">
    <source>
        <dbReference type="ARBA" id="ARBA00009998"/>
    </source>
</evidence>
<evidence type="ECO:0000313" key="8">
    <source>
        <dbReference type="EMBL" id="MBH8581853.1"/>
    </source>
</evidence>
<dbReference type="InterPro" id="IPR037004">
    <property type="entry name" value="Exonuc_VII_ssu_sf"/>
</dbReference>
<dbReference type="PANTHER" id="PTHR34137:SF1">
    <property type="entry name" value="EXODEOXYRIBONUCLEASE 7 SMALL SUBUNIT"/>
    <property type="match status" value="1"/>
</dbReference>
<keyword evidence="2 6" id="KW-0963">Cytoplasm</keyword>
<comment type="catalytic activity">
    <reaction evidence="6">
        <text>Exonucleolytic cleavage in either 5'- to 3'- or 3'- to 5'-direction to yield nucleoside 5'-phosphates.</text>
        <dbReference type="EC" id="3.1.11.6"/>
    </reaction>
</comment>
<protein>
    <recommendedName>
        <fullName evidence="6">Exodeoxyribonuclease 7 small subunit</fullName>
        <ecNumber evidence="6">3.1.11.6</ecNumber>
    </recommendedName>
    <alternativeName>
        <fullName evidence="6">Exodeoxyribonuclease VII small subunit</fullName>
        <shortName evidence="6">Exonuclease VII small subunit</shortName>
    </alternativeName>
</protein>
<dbReference type="Proteomes" id="UP000651738">
    <property type="component" value="Unassembled WGS sequence"/>
</dbReference>
<dbReference type="Proteomes" id="UP000321275">
    <property type="component" value="Unassembled WGS sequence"/>
</dbReference>
<dbReference type="Pfam" id="PF02609">
    <property type="entry name" value="Exonuc_VII_S"/>
    <property type="match status" value="1"/>
</dbReference>
<dbReference type="GO" id="GO:0009318">
    <property type="term" value="C:exodeoxyribonuclease VII complex"/>
    <property type="evidence" value="ECO:0007669"/>
    <property type="project" value="UniProtKB-UniRule"/>
</dbReference>
<evidence type="ECO:0000256" key="3">
    <source>
        <dbReference type="ARBA" id="ARBA00022722"/>
    </source>
</evidence>
<comment type="subcellular location">
    <subcellularLocation>
        <location evidence="6">Cytoplasm</location>
    </subcellularLocation>
</comment>
<dbReference type="NCBIfam" id="TIGR01280">
    <property type="entry name" value="xseB"/>
    <property type="match status" value="1"/>
</dbReference>
<evidence type="ECO:0000313" key="7">
    <source>
        <dbReference type="EMBL" id="GEK48537.1"/>
    </source>
</evidence>
<evidence type="ECO:0000313" key="9">
    <source>
        <dbReference type="Proteomes" id="UP000321275"/>
    </source>
</evidence>
<comment type="subunit">
    <text evidence="6">Heterooligomer composed of large and small subunits.</text>
</comment>
<dbReference type="PANTHER" id="PTHR34137">
    <property type="entry name" value="EXODEOXYRIBONUCLEASE 7 SMALL SUBUNIT"/>
    <property type="match status" value="1"/>
</dbReference>
<dbReference type="Gene3D" id="1.10.287.1040">
    <property type="entry name" value="Exonuclease VII, small subunit"/>
    <property type="match status" value="1"/>
</dbReference>
<dbReference type="AlphaFoldDB" id="A0A510XCW0"/>
<dbReference type="HAMAP" id="MF_00337">
    <property type="entry name" value="Exonuc_7_S"/>
    <property type="match status" value="1"/>
</dbReference>
<dbReference type="GO" id="GO:0005829">
    <property type="term" value="C:cytosol"/>
    <property type="evidence" value="ECO:0007669"/>
    <property type="project" value="TreeGrafter"/>
</dbReference>
<evidence type="ECO:0000256" key="5">
    <source>
        <dbReference type="ARBA" id="ARBA00022839"/>
    </source>
</evidence>
<reference evidence="7 9" key="1">
    <citation type="submission" date="2019-07" db="EMBL/GenBank/DDBJ databases">
        <title>Whole genome shotgun sequence of Halomonas pacifica NBRC 102220.</title>
        <authorList>
            <person name="Hosoyama A."/>
            <person name="Uohara A."/>
            <person name="Ohji S."/>
            <person name="Ichikawa N."/>
        </authorList>
    </citation>
    <scope>NUCLEOTIDE SEQUENCE [LARGE SCALE GENOMIC DNA]</scope>
    <source>
        <strain evidence="7 9">NBRC 102220</strain>
    </source>
</reference>
<dbReference type="NCBIfam" id="NF002140">
    <property type="entry name" value="PRK00977.1-4"/>
    <property type="match status" value="1"/>
</dbReference>
<evidence type="ECO:0000256" key="6">
    <source>
        <dbReference type="HAMAP-Rule" id="MF_00337"/>
    </source>
</evidence>
<keyword evidence="3 6" id="KW-0540">Nuclease</keyword>
<evidence type="ECO:0000313" key="10">
    <source>
        <dbReference type="Proteomes" id="UP000651738"/>
    </source>
</evidence>
<dbReference type="GO" id="GO:0006308">
    <property type="term" value="P:DNA catabolic process"/>
    <property type="evidence" value="ECO:0007669"/>
    <property type="project" value="UniProtKB-UniRule"/>
</dbReference>
<organism evidence="7 9">
    <name type="scientific">Bisbaumannia pacifica</name>
    <dbReference type="NCBI Taxonomy" id="77098"/>
    <lineage>
        <taxon>Bacteria</taxon>
        <taxon>Pseudomonadati</taxon>
        <taxon>Pseudomonadota</taxon>
        <taxon>Gammaproteobacteria</taxon>
        <taxon>Oceanospirillales</taxon>
        <taxon>Halomonadaceae</taxon>
        <taxon>Bisbaumannia</taxon>
    </lineage>
</organism>
<comment type="similarity">
    <text evidence="1 6">Belongs to the XseB family.</text>
</comment>
<name>A0A510XCW0_9GAMM</name>
<dbReference type="EC" id="3.1.11.6" evidence="6"/>
<keyword evidence="4 6" id="KW-0378">Hydrolase</keyword>
<evidence type="ECO:0000256" key="4">
    <source>
        <dbReference type="ARBA" id="ARBA00022801"/>
    </source>
</evidence>
<keyword evidence="9" id="KW-1185">Reference proteome</keyword>
<keyword evidence="5 6" id="KW-0269">Exonuclease</keyword>
<comment type="caution">
    <text evidence="7">The sequence shown here is derived from an EMBL/GenBank/DDBJ whole genome shotgun (WGS) entry which is preliminary data.</text>
</comment>
<proteinExistence type="inferred from homology"/>
<gene>
    <name evidence="6" type="primary">xseB</name>
    <name evidence="7" type="ORF">HPA02_28200</name>
    <name evidence="8" type="ORF">I7V36_17260</name>
</gene>
<dbReference type="RefSeq" id="WP_146803866.1">
    <property type="nucleotide sequence ID" value="NZ_BJUK01000039.1"/>
</dbReference>
<dbReference type="InterPro" id="IPR003761">
    <property type="entry name" value="Exonuc_VII_S"/>
</dbReference>
<dbReference type="SUPFAM" id="SSF116842">
    <property type="entry name" value="XseB-like"/>
    <property type="match status" value="1"/>
</dbReference>
<reference evidence="8 10" key="2">
    <citation type="submission" date="2020-12" db="EMBL/GenBank/DDBJ databases">
        <title>Draft genome sequence of Halomonas pacifica strain CARE-V15.</title>
        <authorList>
            <person name="Vignesh N."/>
            <person name="Thabitha A."/>
            <person name="Saravanan R."/>
            <person name="Manigandan V."/>
        </authorList>
    </citation>
    <scope>NUCLEOTIDE SEQUENCE [LARGE SCALE GENOMIC DNA]</scope>
    <source>
        <strain evidence="8 10">CARE-V15</strain>
    </source>
</reference>
<evidence type="ECO:0000256" key="2">
    <source>
        <dbReference type="ARBA" id="ARBA00022490"/>
    </source>
</evidence>
<dbReference type="EMBL" id="JAEDAF010000023">
    <property type="protein sequence ID" value="MBH8581853.1"/>
    <property type="molecule type" value="Genomic_DNA"/>
</dbReference>
<sequence length="93" mass="10027">MADKDTATPEGAEPQDFAATLERLETLVERLESGELSLEASLAAFEQGVGLTRDAQRRLDEAELQVRRLVEQDDGSLGIAPFAGPDDEVPDDA</sequence>
<dbReference type="EMBL" id="BJUK01000039">
    <property type="protein sequence ID" value="GEK48537.1"/>
    <property type="molecule type" value="Genomic_DNA"/>
</dbReference>
<comment type="function">
    <text evidence="6">Bidirectionally degrades single-stranded DNA into large acid-insoluble oligonucleotides, which are then degraded further into small acid-soluble oligonucleotides.</text>
</comment>
<accession>A0A510XCW0</accession>